<keyword evidence="6" id="KW-1185">Reference proteome</keyword>
<sequence length="331" mass="38127">MKWRAVFKVLPHQPFFMAGKRTTTRIPLLKSDCYRSVYFKHPPAHEPLERPAASLQHFEIHNRCIWKNRADAHRLDFYLVFLVIAGEGTHRMGLHEHDLRKNMLCFVGPNVISSWDWTGDDHRGYFVSFSDDFFNTGRNDKQFLSRLPFFQIDGQAVLHLSDEQASQYASLFRFMEGEYAHRRAHSDEVLRSCLHALVHKAHAEYPSETSSQAPRDRSGLRLLEAFTDLYSRDFEPIQQGKMIRIRKMSDYAAALGVSQNHLNDTVRALTGHSAGQLVRIRLVKQATMCLMHSDKTVSEIAYLLGYEDPSYFARFYKSQTGKAPSDVVKSA</sequence>
<keyword evidence="3" id="KW-0804">Transcription</keyword>
<organism evidence="5 6">
    <name type="scientific">Chryseolinea serpens</name>
    <dbReference type="NCBI Taxonomy" id="947013"/>
    <lineage>
        <taxon>Bacteria</taxon>
        <taxon>Pseudomonadati</taxon>
        <taxon>Bacteroidota</taxon>
        <taxon>Cytophagia</taxon>
        <taxon>Cytophagales</taxon>
        <taxon>Fulvivirgaceae</taxon>
        <taxon>Chryseolinea</taxon>
    </lineage>
</organism>
<dbReference type="Proteomes" id="UP000184212">
    <property type="component" value="Unassembled WGS sequence"/>
</dbReference>
<dbReference type="GO" id="GO:0043565">
    <property type="term" value="F:sequence-specific DNA binding"/>
    <property type="evidence" value="ECO:0007669"/>
    <property type="project" value="InterPro"/>
</dbReference>
<dbReference type="GO" id="GO:0003700">
    <property type="term" value="F:DNA-binding transcription factor activity"/>
    <property type="evidence" value="ECO:0007669"/>
    <property type="project" value="InterPro"/>
</dbReference>
<evidence type="ECO:0000259" key="4">
    <source>
        <dbReference type="PROSITE" id="PS01124"/>
    </source>
</evidence>
<evidence type="ECO:0000256" key="1">
    <source>
        <dbReference type="ARBA" id="ARBA00023015"/>
    </source>
</evidence>
<evidence type="ECO:0000256" key="2">
    <source>
        <dbReference type="ARBA" id="ARBA00023125"/>
    </source>
</evidence>
<dbReference type="InterPro" id="IPR037923">
    <property type="entry name" value="HTH-like"/>
</dbReference>
<accession>A0A1M5QVF3</accession>
<dbReference type="AlphaFoldDB" id="A0A1M5QVF3"/>
<name>A0A1M5QVF3_9BACT</name>
<protein>
    <submittedName>
        <fullName evidence="5">AraC-like ligand binding domain-containing protein</fullName>
    </submittedName>
</protein>
<dbReference type="STRING" id="947013.SAMN04488109_3040"/>
<proteinExistence type="predicted"/>
<dbReference type="SUPFAM" id="SSF46689">
    <property type="entry name" value="Homeodomain-like"/>
    <property type="match status" value="1"/>
</dbReference>
<keyword evidence="2" id="KW-0238">DNA-binding</keyword>
<reference evidence="5 6" key="1">
    <citation type="submission" date="2016-11" db="EMBL/GenBank/DDBJ databases">
        <authorList>
            <person name="Jaros S."/>
            <person name="Januszkiewicz K."/>
            <person name="Wedrychowicz H."/>
        </authorList>
    </citation>
    <scope>NUCLEOTIDE SEQUENCE [LARGE SCALE GENOMIC DNA]</scope>
    <source>
        <strain evidence="5 6">DSM 24574</strain>
    </source>
</reference>
<dbReference type="Pfam" id="PF02311">
    <property type="entry name" value="AraC_binding"/>
    <property type="match status" value="1"/>
</dbReference>
<evidence type="ECO:0000313" key="6">
    <source>
        <dbReference type="Proteomes" id="UP000184212"/>
    </source>
</evidence>
<dbReference type="InterPro" id="IPR050204">
    <property type="entry name" value="AraC_XylS_family_regulators"/>
</dbReference>
<keyword evidence="1" id="KW-0805">Transcription regulation</keyword>
<dbReference type="PANTHER" id="PTHR46796">
    <property type="entry name" value="HTH-TYPE TRANSCRIPTIONAL ACTIVATOR RHAS-RELATED"/>
    <property type="match status" value="1"/>
</dbReference>
<dbReference type="EMBL" id="FQWQ01000002">
    <property type="protein sequence ID" value="SHH18147.1"/>
    <property type="molecule type" value="Genomic_DNA"/>
</dbReference>
<dbReference type="Gene3D" id="1.10.10.60">
    <property type="entry name" value="Homeodomain-like"/>
    <property type="match status" value="1"/>
</dbReference>
<dbReference type="InterPro" id="IPR018060">
    <property type="entry name" value="HTH_AraC"/>
</dbReference>
<dbReference type="SMART" id="SM00342">
    <property type="entry name" value="HTH_ARAC"/>
    <property type="match status" value="1"/>
</dbReference>
<dbReference type="Pfam" id="PF12833">
    <property type="entry name" value="HTH_18"/>
    <property type="match status" value="1"/>
</dbReference>
<evidence type="ECO:0000256" key="3">
    <source>
        <dbReference type="ARBA" id="ARBA00023163"/>
    </source>
</evidence>
<dbReference type="PROSITE" id="PS01124">
    <property type="entry name" value="HTH_ARAC_FAMILY_2"/>
    <property type="match status" value="1"/>
</dbReference>
<gene>
    <name evidence="5" type="ORF">SAMN04488109_3040</name>
</gene>
<dbReference type="InterPro" id="IPR003313">
    <property type="entry name" value="AraC-bd"/>
</dbReference>
<feature type="domain" description="HTH araC/xylS-type" evidence="4">
    <location>
        <begin position="247"/>
        <end position="330"/>
    </location>
</feature>
<evidence type="ECO:0000313" key="5">
    <source>
        <dbReference type="EMBL" id="SHH18147.1"/>
    </source>
</evidence>
<dbReference type="OrthoDB" id="629200at2"/>
<dbReference type="InterPro" id="IPR009057">
    <property type="entry name" value="Homeodomain-like_sf"/>
</dbReference>
<dbReference type="SUPFAM" id="SSF51215">
    <property type="entry name" value="Regulatory protein AraC"/>
    <property type="match status" value="1"/>
</dbReference>